<feature type="coiled-coil region" evidence="1">
    <location>
        <begin position="139"/>
        <end position="208"/>
    </location>
</feature>
<name>X6N1V9_RETFI</name>
<dbReference type="Proteomes" id="UP000023152">
    <property type="component" value="Unassembled WGS sequence"/>
</dbReference>
<proteinExistence type="predicted"/>
<comment type="caution">
    <text evidence="2">The sequence shown here is derived from an EMBL/GenBank/DDBJ whole genome shotgun (WGS) entry which is preliminary data.</text>
</comment>
<feature type="coiled-coil region" evidence="1">
    <location>
        <begin position="305"/>
        <end position="381"/>
    </location>
</feature>
<protein>
    <submittedName>
        <fullName evidence="2">BRCT domain protein</fullName>
    </submittedName>
</protein>
<keyword evidence="3" id="KW-1185">Reference proteome</keyword>
<organism evidence="2 3">
    <name type="scientific">Reticulomyxa filosa</name>
    <dbReference type="NCBI Taxonomy" id="46433"/>
    <lineage>
        <taxon>Eukaryota</taxon>
        <taxon>Sar</taxon>
        <taxon>Rhizaria</taxon>
        <taxon>Retaria</taxon>
        <taxon>Foraminifera</taxon>
        <taxon>Monothalamids</taxon>
        <taxon>Reticulomyxidae</taxon>
        <taxon>Reticulomyxa</taxon>
    </lineage>
</organism>
<evidence type="ECO:0000313" key="3">
    <source>
        <dbReference type="Proteomes" id="UP000023152"/>
    </source>
</evidence>
<accession>X6N1V9</accession>
<reference evidence="2 3" key="1">
    <citation type="journal article" date="2013" name="Curr. Biol.">
        <title>The Genome of the Foraminiferan Reticulomyxa filosa.</title>
        <authorList>
            <person name="Glockner G."/>
            <person name="Hulsmann N."/>
            <person name="Schleicher M."/>
            <person name="Noegel A.A."/>
            <person name="Eichinger L."/>
            <person name="Gallinger C."/>
            <person name="Pawlowski J."/>
            <person name="Sierra R."/>
            <person name="Euteneuer U."/>
            <person name="Pillet L."/>
            <person name="Moustafa A."/>
            <person name="Platzer M."/>
            <person name="Groth M."/>
            <person name="Szafranski K."/>
            <person name="Schliwa M."/>
        </authorList>
    </citation>
    <scope>NUCLEOTIDE SEQUENCE [LARGE SCALE GENOMIC DNA]</scope>
</reference>
<evidence type="ECO:0000313" key="2">
    <source>
        <dbReference type="EMBL" id="ETO19297.1"/>
    </source>
</evidence>
<dbReference type="EMBL" id="ASPP01013808">
    <property type="protein sequence ID" value="ETO19297.1"/>
    <property type="molecule type" value="Genomic_DNA"/>
</dbReference>
<gene>
    <name evidence="2" type="ORF">RFI_17932</name>
</gene>
<dbReference type="AlphaFoldDB" id="X6N1V9"/>
<keyword evidence="1" id="KW-0175">Coiled coil</keyword>
<evidence type="ECO:0000256" key="1">
    <source>
        <dbReference type="SAM" id="Coils"/>
    </source>
</evidence>
<sequence>MCEHVLIGGTKCKTKVCIVFDWLQNSHSAADQSYGRQLFDKFQDSFASLHKMTEDKTLELSDENAPFFTHGKDELCTTCSTQWTNALNEIDKKTAEETDSKTKCFSLFFYLFFFPFGSRFCFVGIAVCQEESANDEAQIKKETGEIERLKQILKEEMEANQKVRTEDERLTKGFGELVQVKKQKIEAYEGLRDDYNQTNDELQQLQTQLNSFVFILTLIYLLARFGLTAFVTDSMIVLRGKEIEMEHICEEMLARIKTKEEEVEVMQKQCAEKNAYVSQLVSQMNQTTGIAEKLQMQTDDVRTKTLELDGKIENVRREMNNKENAIQQLTNELWQTNAIAHSEANESNQTAALCQEKEEALQKTQKLIEKLYKILNEVDKQQSECANLLSARFFLFYFLLTVKEMIDLLCIESKRSIWKWKNLKQISQPK</sequence>